<proteinExistence type="predicted"/>
<sequence>MGASSYLALPPSIANRKAVINPKNIDLQCFKWAILAKHVPHENRTRVGANYLCEEHRYDFSTLSVPTPVSEIPLFERVNPGTSINVYGMKKCKNNKNKKSTTESAAYPLRVVDDELPDHFGLLLITGSRINKGSIAPAPYIIINTRISLAHLNFAPTYYQSSFFI</sequence>
<organism evidence="1 2">
    <name type="scientific">Macrosiphum euphorbiae</name>
    <name type="common">potato aphid</name>
    <dbReference type="NCBI Taxonomy" id="13131"/>
    <lineage>
        <taxon>Eukaryota</taxon>
        <taxon>Metazoa</taxon>
        <taxon>Ecdysozoa</taxon>
        <taxon>Arthropoda</taxon>
        <taxon>Hexapoda</taxon>
        <taxon>Insecta</taxon>
        <taxon>Pterygota</taxon>
        <taxon>Neoptera</taxon>
        <taxon>Paraneoptera</taxon>
        <taxon>Hemiptera</taxon>
        <taxon>Sternorrhyncha</taxon>
        <taxon>Aphidomorpha</taxon>
        <taxon>Aphidoidea</taxon>
        <taxon>Aphididae</taxon>
        <taxon>Macrosiphini</taxon>
        <taxon>Macrosiphum</taxon>
    </lineage>
</organism>
<dbReference type="EMBL" id="CARXXK010000228">
    <property type="protein sequence ID" value="CAI6370151.1"/>
    <property type="molecule type" value="Genomic_DNA"/>
</dbReference>
<dbReference type="PANTHER" id="PTHR31511:SF12">
    <property type="entry name" value="RHO TERMINATION FACTOR N-TERMINAL DOMAIN-CONTAINING PROTEIN"/>
    <property type="match status" value="1"/>
</dbReference>
<evidence type="ECO:0000313" key="2">
    <source>
        <dbReference type="Proteomes" id="UP001160148"/>
    </source>
</evidence>
<comment type="caution">
    <text evidence="1">The sequence shown here is derived from an EMBL/GenBank/DDBJ whole genome shotgun (WGS) entry which is preliminary data.</text>
</comment>
<dbReference type="Proteomes" id="UP001160148">
    <property type="component" value="Unassembled WGS sequence"/>
</dbReference>
<dbReference type="PANTHER" id="PTHR31511">
    <property type="entry name" value="PROTEIN CBG23764"/>
    <property type="match status" value="1"/>
</dbReference>
<evidence type="ECO:0000313" key="1">
    <source>
        <dbReference type="EMBL" id="CAI6370151.1"/>
    </source>
</evidence>
<reference evidence="1 2" key="1">
    <citation type="submission" date="2023-01" db="EMBL/GenBank/DDBJ databases">
        <authorList>
            <person name="Whitehead M."/>
        </authorList>
    </citation>
    <scope>NUCLEOTIDE SEQUENCE [LARGE SCALE GENOMIC DNA]</scope>
</reference>
<dbReference type="AlphaFoldDB" id="A0AAV0XS35"/>
<name>A0AAV0XS35_9HEMI</name>
<gene>
    <name evidence="1" type="ORF">MEUPH1_LOCUS24301</name>
</gene>
<keyword evidence="2" id="KW-1185">Reference proteome</keyword>
<protein>
    <submittedName>
        <fullName evidence="1">Uncharacterized protein</fullName>
    </submittedName>
</protein>
<accession>A0AAV0XS35</accession>